<accession>D8S854</accession>
<dbReference type="PANTHER" id="PTHR31718">
    <property type="entry name" value="PLAT DOMAIN-CONTAINING PROTEIN"/>
    <property type="match status" value="1"/>
</dbReference>
<dbReference type="Gene3D" id="2.60.60.20">
    <property type="entry name" value="PLAT/LH2 domain"/>
    <property type="match status" value="1"/>
</dbReference>
<keyword evidence="6" id="KW-1185">Reference proteome</keyword>
<dbReference type="KEGG" id="smo:SELMODRAFT_444240"/>
<evidence type="ECO:0000313" key="5">
    <source>
        <dbReference type="EMBL" id="EFJ19361.1"/>
    </source>
</evidence>
<dbReference type="InParanoid" id="D8S854"/>
<dbReference type="SUPFAM" id="SSF49723">
    <property type="entry name" value="Lipase/lipooxygenase domain (PLAT/LH2 domain)"/>
    <property type="match status" value="1"/>
</dbReference>
<evidence type="ECO:0000256" key="2">
    <source>
        <dbReference type="SAM" id="Phobius"/>
    </source>
</evidence>
<gene>
    <name evidence="5" type="ORF">SELMODRAFT_444240</name>
</gene>
<organism evidence="6">
    <name type="scientific">Selaginella moellendorffii</name>
    <name type="common">Spikemoss</name>
    <dbReference type="NCBI Taxonomy" id="88036"/>
    <lineage>
        <taxon>Eukaryota</taxon>
        <taxon>Viridiplantae</taxon>
        <taxon>Streptophyta</taxon>
        <taxon>Embryophyta</taxon>
        <taxon>Tracheophyta</taxon>
        <taxon>Lycopodiopsida</taxon>
        <taxon>Selaginellales</taxon>
        <taxon>Selaginellaceae</taxon>
        <taxon>Selaginella</taxon>
    </lineage>
</organism>
<feature type="domain" description="PLAT" evidence="4">
    <location>
        <begin position="423"/>
        <end position="539"/>
    </location>
</feature>
<reference evidence="5 6" key="1">
    <citation type="journal article" date="2011" name="Science">
        <title>The Selaginella genome identifies genetic changes associated with the evolution of vascular plants.</title>
        <authorList>
            <person name="Banks J.A."/>
            <person name="Nishiyama T."/>
            <person name="Hasebe M."/>
            <person name="Bowman J.L."/>
            <person name="Gribskov M."/>
            <person name="dePamphilis C."/>
            <person name="Albert V.A."/>
            <person name="Aono N."/>
            <person name="Aoyama T."/>
            <person name="Ambrose B.A."/>
            <person name="Ashton N.W."/>
            <person name="Axtell M.J."/>
            <person name="Barker E."/>
            <person name="Barker M.S."/>
            <person name="Bennetzen J.L."/>
            <person name="Bonawitz N.D."/>
            <person name="Chapple C."/>
            <person name="Cheng C."/>
            <person name="Correa L.G."/>
            <person name="Dacre M."/>
            <person name="DeBarry J."/>
            <person name="Dreyer I."/>
            <person name="Elias M."/>
            <person name="Engstrom E.M."/>
            <person name="Estelle M."/>
            <person name="Feng L."/>
            <person name="Finet C."/>
            <person name="Floyd S.K."/>
            <person name="Frommer W.B."/>
            <person name="Fujita T."/>
            <person name="Gramzow L."/>
            <person name="Gutensohn M."/>
            <person name="Harholt J."/>
            <person name="Hattori M."/>
            <person name="Heyl A."/>
            <person name="Hirai T."/>
            <person name="Hiwatashi Y."/>
            <person name="Ishikawa M."/>
            <person name="Iwata M."/>
            <person name="Karol K.G."/>
            <person name="Koehler B."/>
            <person name="Kolukisaoglu U."/>
            <person name="Kubo M."/>
            <person name="Kurata T."/>
            <person name="Lalonde S."/>
            <person name="Li K."/>
            <person name="Li Y."/>
            <person name="Litt A."/>
            <person name="Lyons E."/>
            <person name="Manning G."/>
            <person name="Maruyama T."/>
            <person name="Michael T.P."/>
            <person name="Mikami K."/>
            <person name="Miyazaki S."/>
            <person name="Morinaga S."/>
            <person name="Murata T."/>
            <person name="Mueller-Roeber B."/>
            <person name="Nelson D.R."/>
            <person name="Obara M."/>
            <person name="Oguri Y."/>
            <person name="Olmstead R.G."/>
            <person name="Onodera N."/>
            <person name="Petersen B.L."/>
            <person name="Pils B."/>
            <person name="Prigge M."/>
            <person name="Rensing S.A."/>
            <person name="Riano-Pachon D.M."/>
            <person name="Roberts A.W."/>
            <person name="Sato Y."/>
            <person name="Scheller H.V."/>
            <person name="Schulz B."/>
            <person name="Schulz C."/>
            <person name="Shakirov E.V."/>
            <person name="Shibagaki N."/>
            <person name="Shinohara N."/>
            <person name="Shippen D.E."/>
            <person name="Soerensen I."/>
            <person name="Sotooka R."/>
            <person name="Sugimoto N."/>
            <person name="Sugita M."/>
            <person name="Sumikawa N."/>
            <person name="Tanurdzic M."/>
            <person name="Theissen G."/>
            <person name="Ulvskov P."/>
            <person name="Wakazuki S."/>
            <person name="Weng J.K."/>
            <person name="Willats W.W."/>
            <person name="Wipf D."/>
            <person name="Wolf P.G."/>
            <person name="Yang L."/>
            <person name="Zimmer A.D."/>
            <person name="Zhu Q."/>
            <person name="Mitros T."/>
            <person name="Hellsten U."/>
            <person name="Loque D."/>
            <person name="Otillar R."/>
            <person name="Salamov A."/>
            <person name="Schmutz J."/>
            <person name="Shapiro H."/>
            <person name="Lindquist E."/>
            <person name="Lucas S."/>
            <person name="Rokhsar D."/>
            <person name="Grigoriev I.V."/>
        </authorList>
    </citation>
    <scope>NUCLEOTIDE SEQUENCE [LARGE SCALE GENOMIC DNA]</scope>
</reference>
<dbReference type="EMBL" id="GL377606">
    <property type="protein sequence ID" value="EFJ19361.1"/>
    <property type="molecule type" value="Genomic_DNA"/>
</dbReference>
<keyword evidence="2" id="KW-0472">Membrane</keyword>
<dbReference type="HOGENOM" id="CLU_505701_0_0_1"/>
<dbReference type="PANTHER" id="PTHR31718:SF64">
    <property type="entry name" value="OS10G0361900 PROTEIN"/>
    <property type="match status" value="1"/>
</dbReference>
<keyword evidence="2" id="KW-1133">Transmembrane helix</keyword>
<evidence type="ECO:0000256" key="1">
    <source>
        <dbReference type="PROSITE-ProRule" id="PRU00152"/>
    </source>
</evidence>
<dbReference type="eggNOG" id="ENOG502S5GJ">
    <property type="taxonomic scope" value="Eukaryota"/>
</dbReference>
<feature type="transmembrane region" description="Helical" evidence="2">
    <location>
        <begin position="331"/>
        <end position="352"/>
    </location>
</feature>
<keyword evidence="3" id="KW-0732">Signal</keyword>
<feature type="signal peptide" evidence="3">
    <location>
        <begin position="1"/>
        <end position="19"/>
    </location>
</feature>
<name>D8S854_SELML</name>
<dbReference type="Proteomes" id="UP000001514">
    <property type="component" value="Unassembled WGS sequence"/>
</dbReference>
<evidence type="ECO:0000256" key="3">
    <source>
        <dbReference type="SAM" id="SignalP"/>
    </source>
</evidence>
<sequence length="539" mass="58273">MKALLWILLLMALARPLRSLDIAELGKALESAAGLAVASQRVLLQEIGQALADGGRCNAFGGRDSCVQVDTAGTPFARICDLESSSVTDCAFRYEAFGAVSRNPLEGIDKEGYSSCSECATALQEFWCGLALPSCGTFDHVVDELLPFVASVAAKDSSALAALQASVPRVFKAAGLGFPCRRMCEAITNTCRCGRSQTFGEVVAALEKSSKRVAFNMTISVSSAKEIFRGIWHKPVCELFSEEDTPGFHGPCHHSMDSTKCDWCHGRSQPASIFYEQIVIQLSQMFYGMMENGLHPVLNIAAGPKGKGVLPENWAESLSQGASKASQARHAGVVLLLLLLLVLAVGAFLAAVKSHRHRQLYKDKIELNPFHDHIDFGGNINTAPNLTQTIITSLALFFTSEAKKWDSSWRRALIFTATQAQQCSYKLEAKTLDATFAGTDATVDMFLLNANGNGYSFYDLDGPGDDFERDALNTFTRTAGCFSNFCKLDVHLGGDLVDVLGWGLQYVIVTATGPGVSKSVRFDYNSFIANGATVRISKC</sequence>
<dbReference type="Gramene" id="EFJ19361">
    <property type="protein sequence ID" value="EFJ19361"/>
    <property type="gene ID" value="SELMODRAFT_444240"/>
</dbReference>
<dbReference type="AlphaFoldDB" id="D8S854"/>
<comment type="caution">
    <text evidence="1">Lacks conserved residue(s) required for the propagation of feature annotation.</text>
</comment>
<dbReference type="PROSITE" id="PS50095">
    <property type="entry name" value="PLAT"/>
    <property type="match status" value="1"/>
</dbReference>
<dbReference type="InterPro" id="IPR001024">
    <property type="entry name" value="PLAT/LH2_dom"/>
</dbReference>
<proteinExistence type="predicted"/>
<evidence type="ECO:0000313" key="6">
    <source>
        <dbReference type="Proteomes" id="UP000001514"/>
    </source>
</evidence>
<evidence type="ECO:0000259" key="4">
    <source>
        <dbReference type="PROSITE" id="PS50095"/>
    </source>
</evidence>
<keyword evidence="2" id="KW-0812">Transmembrane</keyword>
<protein>
    <recommendedName>
        <fullName evidence="4">PLAT domain-containing protein</fullName>
    </recommendedName>
</protein>
<dbReference type="InterPro" id="IPR036392">
    <property type="entry name" value="PLAT/LH2_dom_sf"/>
</dbReference>
<feature type="chain" id="PRO_5003122482" description="PLAT domain-containing protein" evidence="3">
    <location>
        <begin position="20"/>
        <end position="539"/>
    </location>
</feature>